<comment type="similarity">
    <text evidence="1">Belongs to the peptidase S1C family.</text>
</comment>
<evidence type="ECO:0000256" key="3">
    <source>
        <dbReference type="ARBA" id="ARBA00022801"/>
    </source>
</evidence>
<evidence type="ECO:0000256" key="5">
    <source>
        <dbReference type="SAM" id="MobiDB-lite"/>
    </source>
</evidence>
<dbReference type="InterPro" id="IPR051201">
    <property type="entry name" value="Chloro_Bact_Ser_Proteases"/>
</dbReference>
<dbReference type="SUPFAM" id="SSF50156">
    <property type="entry name" value="PDZ domain-like"/>
    <property type="match status" value="1"/>
</dbReference>
<dbReference type="Gene3D" id="2.30.42.10">
    <property type="match status" value="1"/>
</dbReference>
<evidence type="ECO:0000256" key="4">
    <source>
        <dbReference type="ARBA" id="ARBA00022825"/>
    </source>
</evidence>
<accession>A0A3B1DBS9</accession>
<evidence type="ECO:0000259" key="6">
    <source>
        <dbReference type="Pfam" id="PF13180"/>
    </source>
</evidence>
<dbReference type="InterPro" id="IPR043504">
    <property type="entry name" value="Peptidase_S1_PA_chymotrypsin"/>
</dbReference>
<dbReference type="InterPro" id="IPR009003">
    <property type="entry name" value="Peptidase_S1_PA"/>
</dbReference>
<reference evidence="7" key="1">
    <citation type="submission" date="2018-06" db="EMBL/GenBank/DDBJ databases">
        <authorList>
            <person name="Zhirakovskaya E."/>
        </authorList>
    </citation>
    <scope>NUCLEOTIDE SEQUENCE</scope>
</reference>
<evidence type="ECO:0000313" key="7">
    <source>
        <dbReference type="EMBL" id="VAX38222.1"/>
    </source>
</evidence>
<keyword evidence="2 7" id="KW-0645">Protease</keyword>
<name>A0A3B1DBS9_9ZZZZ</name>
<evidence type="ECO:0000256" key="1">
    <source>
        <dbReference type="ARBA" id="ARBA00010541"/>
    </source>
</evidence>
<dbReference type="GO" id="GO:0006508">
    <property type="term" value="P:proteolysis"/>
    <property type="evidence" value="ECO:0007669"/>
    <property type="project" value="UniProtKB-KW"/>
</dbReference>
<protein>
    <submittedName>
        <fullName evidence="7">Outer membrane stress sensor protease DegQ, serine protease</fullName>
    </submittedName>
</protein>
<organism evidence="7">
    <name type="scientific">hydrothermal vent metagenome</name>
    <dbReference type="NCBI Taxonomy" id="652676"/>
    <lineage>
        <taxon>unclassified sequences</taxon>
        <taxon>metagenomes</taxon>
        <taxon>ecological metagenomes</taxon>
    </lineage>
</organism>
<dbReference type="InterPro" id="IPR001478">
    <property type="entry name" value="PDZ"/>
</dbReference>
<dbReference type="PRINTS" id="PR00834">
    <property type="entry name" value="PROTEASES2C"/>
</dbReference>
<feature type="domain" description="PDZ" evidence="6">
    <location>
        <begin position="306"/>
        <end position="396"/>
    </location>
</feature>
<dbReference type="GO" id="GO:0004252">
    <property type="term" value="F:serine-type endopeptidase activity"/>
    <property type="evidence" value="ECO:0007669"/>
    <property type="project" value="InterPro"/>
</dbReference>
<proteinExistence type="inferred from homology"/>
<dbReference type="EMBL" id="UOGL01000169">
    <property type="protein sequence ID" value="VAX38222.1"/>
    <property type="molecule type" value="Genomic_DNA"/>
</dbReference>
<feature type="compositionally biased region" description="Basic and acidic residues" evidence="5">
    <location>
        <begin position="54"/>
        <end position="66"/>
    </location>
</feature>
<sequence length="406" mass="43849">MKSASICILSAFLGAVLAIWISTPSTEQAVAQEGNRQQRNGRRGPRFPFSYPDDTGKRNDEEKKDEETLKALPKVYNQQGLSSEEAVNVAIYDRVNKSVVNITTKGGNAFLLLEITTEGAGSGAVINKKGHILTNYHVVENSKNIEVNLFNGKSYPAKIIGAEPASDMAIIKIDAPAEFLYPIQFGDSSSLKVGMRVFAIGNPFGLERTMTTGIISSLNRSLQIKNNRSIKSVIQIDAAVNPGNSGGPLIDSHGRVIGINTAIASKNGQSAGIGFAIPINLALRIVPQLIKSGRFVRPETGIGRVFETEKGLMIATVTPNGPADRAGLRGPQKRQVRRGIFVVEKVDRNSADIIVGIDGEKVKTADDFLGYIEKKRVGDRVVLDILRNGRKTHISIVLGNPKSSHE</sequence>
<dbReference type="PANTHER" id="PTHR43343">
    <property type="entry name" value="PEPTIDASE S12"/>
    <property type="match status" value="1"/>
</dbReference>
<dbReference type="Pfam" id="PF13365">
    <property type="entry name" value="Trypsin_2"/>
    <property type="match status" value="1"/>
</dbReference>
<dbReference type="SUPFAM" id="SSF50494">
    <property type="entry name" value="Trypsin-like serine proteases"/>
    <property type="match status" value="1"/>
</dbReference>
<dbReference type="FunFam" id="2.40.10.10:FF:000001">
    <property type="entry name" value="Periplasmic serine protease DegS"/>
    <property type="match status" value="1"/>
</dbReference>
<dbReference type="Gene3D" id="2.40.10.10">
    <property type="entry name" value="Trypsin-like serine proteases"/>
    <property type="match status" value="2"/>
</dbReference>
<dbReference type="InterPro" id="IPR036034">
    <property type="entry name" value="PDZ_sf"/>
</dbReference>
<dbReference type="AlphaFoldDB" id="A0A3B1DBS9"/>
<keyword evidence="4" id="KW-0720">Serine protease</keyword>
<keyword evidence="3" id="KW-0378">Hydrolase</keyword>
<gene>
    <name evidence="7" type="ORF">MNBD_PLANCTO02-3274</name>
</gene>
<feature type="region of interest" description="Disordered" evidence="5">
    <location>
        <begin position="30"/>
        <end position="66"/>
    </location>
</feature>
<dbReference type="Pfam" id="PF13180">
    <property type="entry name" value="PDZ_2"/>
    <property type="match status" value="1"/>
</dbReference>
<dbReference type="InterPro" id="IPR001940">
    <property type="entry name" value="Peptidase_S1C"/>
</dbReference>
<evidence type="ECO:0000256" key="2">
    <source>
        <dbReference type="ARBA" id="ARBA00022670"/>
    </source>
</evidence>
<dbReference type="PANTHER" id="PTHR43343:SF3">
    <property type="entry name" value="PROTEASE DO-LIKE 8, CHLOROPLASTIC"/>
    <property type="match status" value="1"/>
</dbReference>